<geneLocation type="plasmid" evidence="2">
    <name>pNM11</name>
</geneLocation>
<reference evidence="2" key="1">
    <citation type="submission" date="2012-09" db="EMBL/GenBank/DDBJ databases">
        <authorList>
            <person name="Chao W."/>
        </authorList>
    </citation>
    <scope>NUCLEOTIDE SEQUENCE</scope>
    <source>
        <strain evidence="2">A2-4</strain>
        <plasmid evidence="2">pNM11</plasmid>
    </source>
</reference>
<dbReference type="AlphaFoldDB" id="K7XUI2"/>
<dbReference type="InterPro" id="IPR025285">
    <property type="entry name" value="DUF4145"/>
</dbReference>
<dbReference type="EMBL" id="JX847604">
    <property type="protein sequence ID" value="AFX82609.1"/>
    <property type="molecule type" value="Genomic_DNA"/>
</dbReference>
<name>K7XUI2_9BACL</name>
<organism evidence="2">
    <name type="scientific">Planococcus citreus</name>
    <dbReference type="NCBI Taxonomy" id="1373"/>
    <lineage>
        <taxon>Bacteria</taxon>
        <taxon>Bacillati</taxon>
        <taxon>Bacillota</taxon>
        <taxon>Bacilli</taxon>
        <taxon>Bacillales</taxon>
        <taxon>Caryophanaceae</taxon>
        <taxon>Planococcus</taxon>
    </lineage>
</organism>
<sequence length="245" mass="27100">MNQQYAPPKYGENAFNCPTCSAYTQQQWYEIKLFPSNILKYEATAGLREFDSSTVQSWDVNKENGYLADNLSAVSKCFVCEEVSVWIEGKLVYPNASLAPLPSPDMPEDVAKIYTEARTVSALSSTASTALLRLALEKLLPQVGAKKAKIDVMIGELVSKGLSKEVEKALDSLRVIGNEAVHPGTIDLQDNTEVSIALFKLLNVVVDRMITQPNEINEIYKLIPENKLKGIEDRNSKALKTQKNG</sequence>
<evidence type="ECO:0000259" key="1">
    <source>
        <dbReference type="Pfam" id="PF13643"/>
    </source>
</evidence>
<accession>K7XUI2</accession>
<dbReference type="RefSeq" id="WP_015085273.1">
    <property type="nucleotide sequence ID" value="NC_019558.1"/>
</dbReference>
<evidence type="ECO:0000313" key="2">
    <source>
        <dbReference type="EMBL" id="AFX82609.1"/>
    </source>
</evidence>
<protein>
    <recommendedName>
        <fullName evidence="1">DUF4145 domain-containing protein</fullName>
    </recommendedName>
</protein>
<dbReference type="Pfam" id="PF13643">
    <property type="entry name" value="DUF4145"/>
    <property type="match status" value="1"/>
</dbReference>
<feature type="domain" description="DUF4145" evidence="1">
    <location>
        <begin position="116"/>
        <end position="190"/>
    </location>
</feature>
<keyword evidence="2" id="KW-0614">Plasmid</keyword>
<proteinExistence type="predicted"/>